<sequence length="396" mass="46608">MNKSIFQGNQRAQQAMMHSQINRNIMKNNLNADPNIKPEEIVVESDNMQQTIYINPNQNYQQVIPQVIKPSIFQGNRQQLRQLEGILLKKSPHCLMGFSKKFCILNNRKLSYYNWEKKHILEGSLNFDLQEYLYSVTTNADNQIIEFKLIPKGCEKQFIFKSEEVQKTQEWAQVIQQHLDQSDGKKKQIVFLSKTPKFWKHYQFSHLQVQEECDNGDIVLFKSKDKFAAASRIVLRSEFDHVAILCKQDGQLYVYEAVSTGVGLFRWDYLKQQDWYKFYEKICIRKLNFDKKNDIKVQDNFMEFIEENMGNDYSLNIGKFFKFTSTIKKPTNGEKVEKKRSFFCSELVAKAYKEMGLLDQVKSSTQYYPNDFTTDKQLKLLQGASLSPEYLVFFEG</sequence>
<protein>
    <recommendedName>
        <fullName evidence="1">PH domain-containing protein</fullName>
    </recommendedName>
</protein>
<reference evidence="2" key="1">
    <citation type="submission" date="2021-01" db="EMBL/GenBank/DDBJ databases">
        <authorList>
            <consortium name="Genoscope - CEA"/>
            <person name="William W."/>
        </authorList>
    </citation>
    <scope>NUCLEOTIDE SEQUENCE</scope>
</reference>
<dbReference type="InterPro" id="IPR024453">
    <property type="entry name" value="Peptidase_C92"/>
</dbReference>
<name>A0A8S1P752_9CILI</name>
<dbReference type="PROSITE" id="PS50003">
    <property type="entry name" value="PH_DOMAIN"/>
    <property type="match status" value="1"/>
</dbReference>
<keyword evidence="3" id="KW-1185">Reference proteome</keyword>
<dbReference type="PANTHER" id="PTHR47112">
    <property type="entry name" value="PX DOMAIN-CONTAINING PROTEIN"/>
    <property type="match status" value="1"/>
</dbReference>
<accession>A0A8S1P752</accession>
<proteinExistence type="predicted"/>
<dbReference type="Pfam" id="PF05708">
    <property type="entry name" value="Peptidase_C92"/>
    <property type="match status" value="1"/>
</dbReference>
<dbReference type="PANTHER" id="PTHR47112:SF1">
    <property type="entry name" value="PX DOMAIN-CONTAINING PROTEIN"/>
    <property type="match status" value="1"/>
</dbReference>
<evidence type="ECO:0000313" key="3">
    <source>
        <dbReference type="Proteomes" id="UP000692954"/>
    </source>
</evidence>
<dbReference type="AlphaFoldDB" id="A0A8S1P752"/>
<evidence type="ECO:0000259" key="1">
    <source>
        <dbReference type="PROSITE" id="PS50003"/>
    </source>
</evidence>
<dbReference type="Pfam" id="PF15413">
    <property type="entry name" value="PH_11"/>
    <property type="match status" value="1"/>
</dbReference>
<feature type="domain" description="PH" evidence="1">
    <location>
        <begin position="80"/>
        <end position="180"/>
    </location>
</feature>
<gene>
    <name evidence="2" type="ORF">PSON_ATCC_30995.1.T0700227</name>
</gene>
<dbReference type="SMART" id="SM00233">
    <property type="entry name" value="PH"/>
    <property type="match status" value="1"/>
</dbReference>
<dbReference type="OrthoDB" id="285486at2759"/>
<comment type="caution">
    <text evidence="2">The sequence shown here is derived from an EMBL/GenBank/DDBJ whole genome shotgun (WGS) entry which is preliminary data.</text>
</comment>
<organism evidence="2 3">
    <name type="scientific">Paramecium sonneborni</name>
    <dbReference type="NCBI Taxonomy" id="65129"/>
    <lineage>
        <taxon>Eukaryota</taxon>
        <taxon>Sar</taxon>
        <taxon>Alveolata</taxon>
        <taxon>Ciliophora</taxon>
        <taxon>Intramacronucleata</taxon>
        <taxon>Oligohymenophorea</taxon>
        <taxon>Peniculida</taxon>
        <taxon>Parameciidae</taxon>
        <taxon>Paramecium</taxon>
    </lineage>
</organism>
<evidence type="ECO:0000313" key="2">
    <source>
        <dbReference type="EMBL" id="CAD8098654.1"/>
    </source>
</evidence>
<dbReference type="InterPro" id="IPR001849">
    <property type="entry name" value="PH_domain"/>
</dbReference>
<dbReference type="Proteomes" id="UP000692954">
    <property type="component" value="Unassembled WGS sequence"/>
</dbReference>
<dbReference type="EMBL" id="CAJJDN010000070">
    <property type="protein sequence ID" value="CAD8098654.1"/>
    <property type="molecule type" value="Genomic_DNA"/>
</dbReference>